<sequence length="224" mass="25066">MVCLTRRRRRQGRGQETDTPPLEGINTGVASSTSSELNRRQIESIKMAENATNEAMNSTQPGTDEQFRAGVVEVKEEGRETPTVEGTLDQGPPQDHRENPQLGNLQLTLSNLQPNLEGRILCWSGRAANGKITLIICPCTGNHGHSCLLHNGMNCDHCRMEKNRLIAGAIHQVDTQESEERARERRRKSLRKRRRDLGKLSPCNPTNPNQKGKNKVGSIKHNMY</sequence>
<feature type="region of interest" description="Disordered" evidence="1">
    <location>
        <begin position="76"/>
        <end position="95"/>
    </location>
</feature>
<accession>A0ABV0ZDB1</accession>
<evidence type="ECO:0000313" key="2">
    <source>
        <dbReference type="EMBL" id="MEQ2304061.1"/>
    </source>
</evidence>
<dbReference type="EMBL" id="JAHRIP010058554">
    <property type="protein sequence ID" value="MEQ2304061.1"/>
    <property type="molecule type" value="Genomic_DNA"/>
</dbReference>
<feature type="region of interest" description="Disordered" evidence="1">
    <location>
        <begin position="173"/>
        <end position="224"/>
    </location>
</feature>
<feature type="compositionally biased region" description="Basic residues" evidence="1">
    <location>
        <begin position="1"/>
        <end position="12"/>
    </location>
</feature>
<evidence type="ECO:0000313" key="3">
    <source>
        <dbReference type="Proteomes" id="UP001469553"/>
    </source>
</evidence>
<feature type="region of interest" description="Disordered" evidence="1">
    <location>
        <begin position="1"/>
        <end position="38"/>
    </location>
</feature>
<reference evidence="2 3" key="1">
    <citation type="submission" date="2021-06" db="EMBL/GenBank/DDBJ databases">
        <authorList>
            <person name="Palmer J.M."/>
        </authorList>
    </citation>
    <scope>NUCLEOTIDE SEQUENCE [LARGE SCALE GENOMIC DNA]</scope>
    <source>
        <strain evidence="2 3">AS_MEX2019</strain>
        <tissue evidence="2">Muscle</tissue>
    </source>
</reference>
<evidence type="ECO:0000256" key="1">
    <source>
        <dbReference type="SAM" id="MobiDB-lite"/>
    </source>
</evidence>
<gene>
    <name evidence="2" type="ORF">AMECASPLE_023237</name>
</gene>
<proteinExistence type="predicted"/>
<name>A0ABV0ZDB1_9TELE</name>
<keyword evidence="3" id="KW-1185">Reference proteome</keyword>
<feature type="compositionally biased region" description="Basic residues" evidence="1">
    <location>
        <begin position="184"/>
        <end position="196"/>
    </location>
</feature>
<organism evidence="2 3">
    <name type="scientific">Ameca splendens</name>
    <dbReference type="NCBI Taxonomy" id="208324"/>
    <lineage>
        <taxon>Eukaryota</taxon>
        <taxon>Metazoa</taxon>
        <taxon>Chordata</taxon>
        <taxon>Craniata</taxon>
        <taxon>Vertebrata</taxon>
        <taxon>Euteleostomi</taxon>
        <taxon>Actinopterygii</taxon>
        <taxon>Neopterygii</taxon>
        <taxon>Teleostei</taxon>
        <taxon>Neoteleostei</taxon>
        <taxon>Acanthomorphata</taxon>
        <taxon>Ovalentaria</taxon>
        <taxon>Atherinomorphae</taxon>
        <taxon>Cyprinodontiformes</taxon>
        <taxon>Goodeidae</taxon>
        <taxon>Ameca</taxon>
    </lineage>
</organism>
<protein>
    <submittedName>
        <fullName evidence="2">Uncharacterized protein</fullName>
    </submittedName>
</protein>
<dbReference type="Proteomes" id="UP001469553">
    <property type="component" value="Unassembled WGS sequence"/>
</dbReference>
<comment type="caution">
    <text evidence="2">The sequence shown here is derived from an EMBL/GenBank/DDBJ whole genome shotgun (WGS) entry which is preliminary data.</text>
</comment>